<evidence type="ECO:0000313" key="2">
    <source>
        <dbReference type="EMBL" id="JAP63622.1"/>
    </source>
</evidence>
<sequence length="366" mass="37611">QPYQVTGPPPSLQSPITSATIYPHLRHQYAQYAAKKKYDVPPPSLSGPAVPTVPTSSADCLIGAAAAVSAVTGAPATSSAIAASTIALPSTTVAVALPADTSVPPPSMAAPSVASTAMPALNSVTVNMAVPPPANAAVLPSTAVHQPADTTVPPPTNTAAPPPTDTSVPPPNYSANDGWRYRVPPPAVTVPPPLFPSARASSSESTHTSVPPKPSTSPPLSCSYTNHSDVKKALTPPSPSHAVSSPSVAPLYYRSLRPQAKSSYLSSYQASALLEDEYDGYAKPASRTNGGVSASSTSLTGASDTSARHSTESSTKKSDWEMMPPPSQTKPTPSRISSLVSYTYSNLKRPGDSVANSDWKRPRGAL</sequence>
<feature type="compositionally biased region" description="Pro residues" evidence="1">
    <location>
        <begin position="152"/>
        <end position="172"/>
    </location>
</feature>
<feature type="compositionally biased region" description="Basic and acidic residues" evidence="1">
    <location>
        <begin position="306"/>
        <end position="320"/>
    </location>
</feature>
<evidence type="ECO:0000256" key="1">
    <source>
        <dbReference type="SAM" id="MobiDB-lite"/>
    </source>
</evidence>
<feature type="region of interest" description="Disordered" evidence="1">
    <location>
        <begin position="145"/>
        <end position="246"/>
    </location>
</feature>
<feature type="region of interest" description="Disordered" evidence="1">
    <location>
        <begin position="285"/>
        <end position="366"/>
    </location>
</feature>
<reference evidence="2" key="1">
    <citation type="journal article" date="2017" name="Ticks Tick Borne Dis.">
        <title>An insight into the sialome of Hyalomma excavatum.</title>
        <authorList>
            <person name="Ribeiro J.M."/>
            <person name="Slovak M."/>
            <person name="Francischetti I.M."/>
        </authorList>
    </citation>
    <scope>NUCLEOTIDE SEQUENCE</scope>
    <source>
        <strain evidence="2">Samish</strain>
        <tissue evidence="2">Salivary glands</tissue>
    </source>
</reference>
<accession>A0A131XB45</accession>
<dbReference type="AlphaFoldDB" id="A0A131XB45"/>
<feature type="non-terminal residue" evidence="2">
    <location>
        <position position="1"/>
    </location>
</feature>
<feature type="compositionally biased region" description="Polar residues" evidence="1">
    <location>
        <begin position="329"/>
        <end position="346"/>
    </location>
</feature>
<name>A0A131XB45_9ACAR</name>
<dbReference type="EMBL" id="GEFH01004959">
    <property type="protein sequence ID" value="JAP63622.1"/>
    <property type="molecule type" value="mRNA"/>
</dbReference>
<protein>
    <submittedName>
        <fullName evidence="2">Putative adenylyl cyclaseadenylate cyclase</fullName>
    </submittedName>
</protein>
<organism evidence="2">
    <name type="scientific">Hyalomma excavatum</name>
    <dbReference type="NCBI Taxonomy" id="257692"/>
    <lineage>
        <taxon>Eukaryota</taxon>
        <taxon>Metazoa</taxon>
        <taxon>Ecdysozoa</taxon>
        <taxon>Arthropoda</taxon>
        <taxon>Chelicerata</taxon>
        <taxon>Arachnida</taxon>
        <taxon>Acari</taxon>
        <taxon>Parasitiformes</taxon>
        <taxon>Ixodida</taxon>
        <taxon>Ixodoidea</taxon>
        <taxon>Ixodidae</taxon>
        <taxon>Hyalomminae</taxon>
        <taxon>Hyalomma</taxon>
    </lineage>
</organism>
<feature type="compositionally biased region" description="Pro residues" evidence="1">
    <location>
        <begin position="183"/>
        <end position="195"/>
    </location>
</feature>
<proteinExistence type="evidence at transcript level"/>
<feature type="compositionally biased region" description="Polar residues" evidence="1">
    <location>
        <begin position="286"/>
        <end position="305"/>
    </location>
</feature>